<evidence type="ECO:0000313" key="11">
    <source>
        <dbReference type="Proteomes" id="UP000479132"/>
    </source>
</evidence>
<dbReference type="RefSeq" id="WP_165271363.1">
    <property type="nucleotide sequence ID" value="NZ_JAALLS010000035.1"/>
</dbReference>
<dbReference type="SUPFAM" id="SSF52172">
    <property type="entry name" value="CheY-like"/>
    <property type="match status" value="1"/>
</dbReference>
<feature type="domain" description="Response regulatory" evidence="8">
    <location>
        <begin position="2"/>
        <end position="116"/>
    </location>
</feature>
<dbReference type="GO" id="GO:0000156">
    <property type="term" value="F:phosphorelay response regulator activity"/>
    <property type="evidence" value="ECO:0007669"/>
    <property type="project" value="TreeGrafter"/>
</dbReference>
<dbReference type="GO" id="GO:0005829">
    <property type="term" value="C:cytosol"/>
    <property type="evidence" value="ECO:0007669"/>
    <property type="project" value="TreeGrafter"/>
</dbReference>
<sequence length="244" mass="27954">MWILLVEDEKQLASSVQRGLEEEGHVVEVMHDGEQAELQGLVNDYDVVILDWRLPNRDGKQILEHWRAEDRTFPVLMLTALSDLDHKVSGLDAGADDYMSKPFSFEELLARIRALGRRSSEMTNTETVSAGPIELDARKHWVKVCGIKRSLRPKEFILLELLLKEPETVFSKTQIAERVWGSPYYVSDNTIEATISTLRQKLSESFEECKEMSFEQSPKVIETIRGAGYRLNSDIVNIEQDTRE</sequence>
<feature type="domain" description="OmpR/PhoB-type" evidence="9">
    <location>
        <begin position="125"/>
        <end position="233"/>
    </location>
</feature>
<dbReference type="SMART" id="SM00448">
    <property type="entry name" value="REC"/>
    <property type="match status" value="1"/>
</dbReference>
<keyword evidence="3" id="KW-0805">Transcription regulation</keyword>
<dbReference type="FunFam" id="3.40.50.2300:FF:000002">
    <property type="entry name" value="DNA-binding response regulator PhoP"/>
    <property type="match status" value="1"/>
</dbReference>
<evidence type="ECO:0000256" key="4">
    <source>
        <dbReference type="ARBA" id="ARBA00023125"/>
    </source>
</evidence>
<evidence type="ECO:0000313" key="10">
    <source>
        <dbReference type="EMBL" id="NGP90137.1"/>
    </source>
</evidence>
<dbReference type="Pfam" id="PF00072">
    <property type="entry name" value="Response_reg"/>
    <property type="match status" value="1"/>
</dbReference>
<evidence type="ECO:0000256" key="1">
    <source>
        <dbReference type="ARBA" id="ARBA00022553"/>
    </source>
</evidence>
<proteinExistence type="predicted"/>
<dbReference type="SUPFAM" id="SSF46894">
    <property type="entry name" value="C-terminal effector domain of the bipartite response regulators"/>
    <property type="match status" value="1"/>
</dbReference>
<evidence type="ECO:0000259" key="9">
    <source>
        <dbReference type="PROSITE" id="PS51755"/>
    </source>
</evidence>
<dbReference type="EMBL" id="JAALLS010000035">
    <property type="protein sequence ID" value="NGP90137.1"/>
    <property type="molecule type" value="Genomic_DNA"/>
</dbReference>
<evidence type="ECO:0000256" key="3">
    <source>
        <dbReference type="ARBA" id="ARBA00023015"/>
    </source>
</evidence>
<evidence type="ECO:0000256" key="6">
    <source>
        <dbReference type="PROSITE-ProRule" id="PRU00169"/>
    </source>
</evidence>
<keyword evidence="11" id="KW-1185">Reference proteome</keyword>
<dbReference type="InterPro" id="IPR039420">
    <property type="entry name" value="WalR-like"/>
</dbReference>
<dbReference type="Proteomes" id="UP000479132">
    <property type="component" value="Unassembled WGS sequence"/>
</dbReference>
<dbReference type="GO" id="GO:0000976">
    <property type="term" value="F:transcription cis-regulatory region binding"/>
    <property type="evidence" value="ECO:0007669"/>
    <property type="project" value="TreeGrafter"/>
</dbReference>
<feature type="modified residue" description="4-aspartylphosphate" evidence="6">
    <location>
        <position position="51"/>
    </location>
</feature>
<keyword evidence="4 7" id="KW-0238">DNA-binding</keyword>
<dbReference type="CDD" id="cd00383">
    <property type="entry name" value="trans_reg_C"/>
    <property type="match status" value="1"/>
</dbReference>
<dbReference type="PANTHER" id="PTHR48111">
    <property type="entry name" value="REGULATOR OF RPOS"/>
    <property type="match status" value="1"/>
</dbReference>
<dbReference type="InterPro" id="IPR016032">
    <property type="entry name" value="Sig_transdc_resp-reg_C-effctor"/>
</dbReference>
<evidence type="ECO:0000256" key="2">
    <source>
        <dbReference type="ARBA" id="ARBA00023012"/>
    </source>
</evidence>
<keyword evidence="2" id="KW-0902">Two-component regulatory system</keyword>
<feature type="DNA-binding region" description="OmpR/PhoB-type" evidence="7">
    <location>
        <begin position="125"/>
        <end position="233"/>
    </location>
</feature>
<dbReference type="PROSITE" id="PS51755">
    <property type="entry name" value="OMPR_PHOB"/>
    <property type="match status" value="1"/>
</dbReference>
<dbReference type="PANTHER" id="PTHR48111:SF22">
    <property type="entry name" value="REGULATOR OF RPOS"/>
    <property type="match status" value="1"/>
</dbReference>
<accession>A0A6M1T7E7</accession>
<keyword evidence="5" id="KW-0804">Transcription</keyword>
<dbReference type="InterPro" id="IPR001789">
    <property type="entry name" value="Sig_transdc_resp-reg_receiver"/>
</dbReference>
<dbReference type="Gene3D" id="1.10.10.10">
    <property type="entry name" value="Winged helix-like DNA-binding domain superfamily/Winged helix DNA-binding domain"/>
    <property type="match status" value="1"/>
</dbReference>
<name>A0A6M1T7E7_9BACT</name>
<dbReference type="Gene3D" id="6.10.250.690">
    <property type="match status" value="1"/>
</dbReference>
<reference evidence="10 11" key="1">
    <citation type="submission" date="2020-02" db="EMBL/GenBank/DDBJ databases">
        <title>Aliifodinibius halophilus 2W32, complete genome.</title>
        <authorList>
            <person name="Li Y."/>
            <person name="Wu S."/>
        </authorList>
    </citation>
    <scope>NUCLEOTIDE SEQUENCE [LARGE SCALE GENOMIC DNA]</scope>
    <source>
        <strain evidence="10 11">2W32</strain>
    </source>
</reference>
<dbReference type="CDD" id="cd17624">
    <property type="entry name" value="REC_OmpR_PmrA-like"/>
    <property type="match status" value="1"/>
</dbReference>
<dbReference type="InterPro" id="IPR001867">
    <property type="entry name" value="OmpR/PhoB-type_DNA-bd"/>
</dbReference>
<evidence type="ECO:0000256" key="7">
    <source>
        <dbReference type="PROSITE-ProRule" id="PRU01091"/>
    </source>
</evidence>
<dbReference type="InterPro" id="IPR036388">
    <property type="entry name" value="WH-like_DNA-bd_sf"/>
</dbReference>
<dbReference type="AlphaFoldDB" id="A0A6M1T7E7"/>
<evidence type="ECO:0000259" key="8">
    <source>
        <dbReference type="PROSITE" id="PS50110"/>
    </source>
</evidence>
<keyword evidence="1 6" id="KW-0597">Phosphoprotein</keyword>
<dbReference type="Pfam" id="PF00486">
    <property type="entry name" value="Trans_reg_C"/>
    <property type="match status" value="1"/>
</dbReference>
<dbReference type="SMART" id="SM00862">
    <property type="entry name" value="Trans_reg_C"/>
    <property type="match status" value="1"/>
</dbReference>
<dbReference type="GO" id="GO:0032993">
    <property type="term" value="C:protein-DNA complex"/>
    <property type="evidence" value="ECO:0007669"/>
    <property type="project" value="TreeGrafter"/>
</dbReference>
<dbReference type="InterPro" id="IPR011006">
    <property type="entry name" value="CheY-like_superfamily"/>
</dbReference>
<dbReference type="GO" id="GO:0006355">
    <property type="term" value="P:regulation of DNA-templated transcription"/>
    <property type="evidence" value="ECO:0007669"/>
    <property type="project" value="InterPro"/>
</dbReference>
<evidence type="ECO:0000256" key="5">
    <source>
        <dbReference type="ARBA" id="ARBA00023163"/>
    </source>
</evidence>
<dbReference type="PROSITE" id="PS50110">
    <property type="entry name" value="RESPONSE_REGULATORY"/>
    <property type="match status" value="1"/>
</dbReference>
<gene>
    <name evidence="10" type="ORF">G3569_17395</name>
</gene>
<organism evidence="10 11">
    <name type="scientific">Fodinibius halophilus</name>
    <dbReference type="NCBI Taxonomy" id="1736908"/>
    <lineage>
        <taxon>Bacteria</taxon>
        <taxon>Pseudomonadati</taxon>
        <taxon>Balneolota</taxon>
        <taxon>Balneolia</taxon>
        <taxon>Balneolales</taxon>
        <taxon>Balneolaceae</taxon>
        <taxon>Fodinibius</taxon>
    </lineage>
</organism>
<protein>
    <submittedName>
        <fullName evidence="10">Response regulator transcription factor</fullName>
    </submittedName>
</protein>
<dbReference type="Gene3D" id="3.40.50.2300">
    <property type="match status" value="1"/>
</dbReference>
<comment type="caution">
    <text evidence="10">The sequence shown here is derived from an EMBL/GenBank/DDBJ whole genome shotgun (WGS) entry which is preliminary data.</text>
</comment>